<evidence type="ECO:0000313" key="3">
    <source>
        <dbReference type="Proteomes" id="UP001317322"/>
    </source>
</evidence>
<protein>
    <submittedName>
        <fullName evidence="2">Acetoacetate decarboxylase family protein</fullName>
    </submittedName>
</protein>
<dbReference type="InterPro" id="IPR010451">
    <property type="entry name" value="Acetoacetate_decarboxylase"/>
</dbReference>
<reference evidence="2 3" key="1">
    <citation type="submission" date="2022-07" db="EMBL/GenBank/DDBJ databases">
        <title>Novel species in genus cellulomonas.</title>
        <authorList>
            <person name="Ye L."/>
        </authorList>
    </citation>
    <scope>NUCLEOTIDE SEQUENCE [LARGE SCALE GENOMIC DNA]</scope>
    <source>
        <strain evidence="3">zg-Y908</strain>
    </source>
</reference>
<gene>
    <name evidence="2" type="ORF">NP075_06465</name>
</gene>
<keyword evidence="3" id="KW-1185">Reference proteome</keyword>
<dbReference type="EMBL" id="CP101989">
    <property type="protein sequence ID" value="UUI66354.1"/>
    <property type="molecule type" value="Genomic_DNA"/>
</dbReference>
<dbReference type="Gene3D" id="2.40.400.10">
    <property type="entry name" value="Acetoacetate decarboxylase-like"/>
    <property type="match status" value="1"/>
</dbReference>
<dbReference type="Pfam" id="PF06314">
    <property type="entry name" value="ADC"/>
    <property type="match status" value="1"/>
</dbReference>
<proteinExistence type="predicted"/>
<feature type="region of interest" description="Disordered" evidence="1">
    <location>
        <begin position="300"/>
        <end position="334"/>
    </location>
</feature>
<dbReference type="InterPro" id="IPR023375">
    <property type="entry name" value="ADC_dom_sf"/>
</dbReference>
<organism evidence="2 3">
    <name type="scientific">Cellulomonas wangsupingiae</name>
    <dbReference type="NCBI Taxonomy" id="2968085"/>
    <lineage>
        <taxon>Bacteria</taxon>
        <taxon>Bacillati</taxon>
        <taxon>Actinomycetota</taxon>
        <taxon>Actinomycetes</taxon>
        <taxon>Micrococcales</taxon>
        <taxon>Cellulomonadaceae</taxon>
        <taxon>Cellulomonas</taxon>
    </lineage>
</organism>
<name>A0ABY5K955_9CELL</name>
<evidence type="ECO:0000313" key="2">
    <source>
        <dbReference type="EMBL" id="UUI66354.1"/>
    </source>
</evidence>
<sequence>MNAVLTVARTVLGALPSPVPRRQRRLAGRAARVDTIPYALPVSSEDSAVLMAAFPISLAAARDALPGEELHPVSLGLGKGVLVVTVVDYRATDIGRYIEYSLAIACTHGPRPAPPLLPMALQRTLRTGQYVVDLPVSTEVSVKGGKGIWGMPKHQARLDFVENDRTVSAQYDDLDGRLGAYVEIERPSPTALPLRMAAANYCAWRGMLWRSTVYVDAVGDVAVGPGARARLVLGDAPGVAPLRALGIGRRPLFTAYLPSAHGVLDDHDESWFLTAPTLAAADAATAAGRFGEPLEAVVGLGRGEQWPPPPDRSRPGVESDAPVGSTQHEGAGTP</sequence>
<dbReference type="SUPFAM" id="SSF160104">
    <property type="entry name" value="Acetoacetate decarboxylase-like"/>
    <property type="match status" value="1"/>
</dbReference>
<evidence type="ECO:0000256" key="1">
    <source>
        <dbReference type="SAM" id="MobiDB-lite"/>
    </source>
</evidence>
<accession>A0ABY5K955</accession>
<dbReference type="Proteomes" id="UP001317322">
    <property type="component" value="Chromosome"/>
</dbReference>
<dbReference type="RefSeq" id="WP_227564471.1">
    <property type="nucleotide sequence ID" value="NZ_CP101989.1"/>
</dbReference>